<dbReference type="GO" id="GO:0003700">
    <property type="term" value="F:DNA-binding transcription factor activity"/>
    <property type="evidence" value="ECO:0007669"/>
    <property type="project" value="TreeGrafter"/>
</dbReference>
<accession>A0A1T4WG89</accession>
<dbReference type="CDD" id="cd00093">
    <property type="entry name" value="HTH_XRE"/>
    <property type="match status" value="1"/>
</dbReference>
<dbReference type="SMART" id="SM00530">
    <property type="entry name" value="HTH_XRE"/>
    <property type="match status" value="1"/>
</dbReference>
<evidence type="ECO:0000313" key="6">
    <source>
        <dbReference type="Proteomes" id="UP000190286"/>
    </source>
</evidence>
<dbReference type="Pfam" id="PF01381">
    <property type="entry name" value="HTH_3"/>
    <property type="match status" value="1"/>
</dbReference>
<dbReference type="AlphaFoldDB" id="A0A1T4WG89"/>
<dbReference type="PANTHER" id="PTHR46797:SF23">
    <property type="entry name" value="HTH-TYPE TRANSCRIPTIONAL REGULATOR SUTR"/>
    <property type="match status" value="1"/>
</dbReference>
<dbReference type="PANTHER" id="PTHR46797">
    <property type="entry name" value="HTH-TYPE TRANSCRIPTIONAL REGULATOR"/>
    <property type="match status" value="1"/>
</dbReference>
<protein>
    <submittedName>
        <fullName evidence="5">Helix-turn-helix</fullName>
    </submittedName>
</protein>
<reference evidence="5 6" key="1">
    <citation type="submission" date="2017-02" db="EMBL/GenBank/DDBJ databases">
        <authorList>
            <person name="Peterson S.W."/>
        </authorList>
    </citation>
    <scope>NUCLEOTIDE SEQUENCE [LARGE SCALE GENOMIC DNA]</scope>
    <source>
        <strain evidence="5 6">ATCC 27749</strain>
    </source>
</reference>
<evidence type="ECO:0000256" key="2">
    <source>
        <dbReference type="ARBA" id="ARBA00023125"/>
    </source>
</evidence>
<dbReference type="InterPro" id="IPR010982">
    <property type="entry name" value="Lambda_DNA-bd_dom_sf"/>
</dbReference>
<evidence type="ECO:0000256" key="1">
    <source>
        <dbReference type="ARBA" id="ARBA00023015"/>
    </source>
</evidence>
<feature type="domain" description="HTH cro/C1-type" evidence="4">
    <location>
        <begin position="15"/>
        <end position="69"/>
    </location>
</feature>
<dbReference type="RefSeq" id="WP_078783586.1">
    <property type="nucleotide sequence ID" value="NZ_FUYF01000002.1"/>
</dbReference>
<dbReference type="InterPro" id="IPR001387">
    <property type="entry name" value="Cro/C1-type_HTH"/>
</dbReference>
<dbReference type="Proteomes" id="UP000190286">
    <property type="component" value="Unassembled WGS sequence"/>
</dbReference>
<sequence>MTDNTRLAREVGAKIKYLRLKQGLSQESLALSCDMNPAFLGHVERGMRSPTLNTLQRICDGLGITLTELLLTEPNTDLDSAAAIQHVTDRMRRLSPAQAAHVAELIEQVCCLLDEAEK</sequence>
<dbReference type="EMBL" id="FUYF01000002">
    <property type="protein sequence ID" value="SKA76344.1"/>
    <property type="molecule type" value="Genomic_DNA"/>
</dbReference>
<dbReference type="OrthoDB" id="1692255at2"/>
<evidence type="ECO:0000313" key="5">
    <source>
        <dbReference type="EMBL" id="SKA76344.1"/>
    </source>
</evidence>
<keyword evidence="6" id="KW-1185">Reference proteome</keyword>
<dbReference type="Gene3D" id="1.10.260.40">
    <property type="entry name" value="lambda repressor-like DNA-binding domains"/>
    <property type="match status" value="1"/>
</dbReference>
<evidence type="ECO:0000259" key="4">
    <source>
        <dbReference type="PROSITE" id="PS50943"/>
    </source>
</evidence>
<dbReference type="PROSITE" id="PS50943">
    <property type="entry name" value="HTH_CROC1"/>
    <property type="match status" value="1"/>
</dbReference>
<gene>
    <name evidence="5" type="ORF">SAMN02745178_00575</name>
</gene>
<name>A0A1T4WG89_9FIRM</name>
<keyword evidence="1" id="KW-0805">Transcription regulation</keyword>
<dbReference type="InterPro" id="IPR050807">
    <property type="entry name" value="TransReg_Diox_bact_type"/>
</dbReference>
<dbReference type="SUPFAM" id="SSF47413">
    <property type="entry name" value="lambda repressor-like DNA-binding domains"/>
    <property type="match status" value="1"/>
</dbReference>
<evidence type="ECO:0000256" key="3">
    <source>
        <dbReference type="ARBA" id="ARBA00023163"/>
    </source>
</evidence>
<organism evidence="5 6">
    <name type="scientific">Gemmiger formicilis</name>
    <dbReference type="NCBI Taxonomy" id="745368"/>
    <lineage>
        <taxon>Bacteria</taxon>
        <taxon>Bacillati</taxon>
        <taxon>Bacillota</taxon>
        <taxon>Clostridia</taxon>
        <taxon>Eubacteriales</taxon>
        <taxon>Gemmiger</taxon>
    </lineage>
</organism>
<dbReference type="GO" id="GO:0005829">
    <property type="term" value="C:cytosol"/>
    <property type="evidence" value="ECO:0007669"/>
    <property type="project" value="TreeGrafter"/>
</dbReference>
<proteinExistence type="predicted"/>
<keyword evidence="3" id="KW-0804">Transcription</keyword>
<dbReference type="GO" id="GO:0003677">
    <property type="term" value="F:DNA binding"/>
    <property type="evidence" value="ECO:0007669"/>
    <property type="project" value="UniProtKB-KW"/>
</dbReference>
<dbReference type="GeneID" id="93337066"/>
<dbReference type="STRING" id="745368.SAMN02745178_00575"/>
<keyword evidence="2" id="KW-0238">DNA-binding</keyword>